<reference evidence="2 3" key="1">
    <citation type="journal article" date="2012" name="BMC Genomics">
        <title>Comparative genomics of the white-rot fungi, Phanerochaete carnosa and P. chrysosporium, to elucidate the genetic basis of the distinct wood types they colonize.</title>
        <authorList>
            <person name="Suzuki H."/>
            <person name="MacDonald J."/>
            <person name="Syed K."/>
            <person name="Salamov A."/>
            <person name="Hori C."/>
            <person name="Aerts A."/>
            <person name="Henrissat B."/>
            <person name="Wiebenga A."/>
            <person name="vanKuyk P.A."/>
            <person name="Barry K."/>
            <person name="Lindquist E."/>
            <person name="LaButti K."/>
            <person name="Lapidus A."/>
            <person name="Lucas S."/>
            <person name="Coutinho P."/>
            <person name="Gong Y."/>
            <person name="Samejima M."/>
            <person name="Mahadevan R."/>
            <person name="Abou-Zaid M."/>
            <person name="de Vries R.P."/>
            <person name="Igarashi K."/>
            <person name="Yadav J.S."/>
            <person name="Grigoriev I.V."/>
            <person name="Master E.R."/>
        </authorList>
    </citation>
    <scope>NUCLEOTIDE SEQUENCE [LARGE SCALE GENOMIC DNA]</scope>
    <source>
        <strain evidence="2 3">HHB-10118-sp</strain>
    </source>
</reference>
<evidence type="ECO:0000313" key="2">
    <source>
        <dbReference type="EMBL" id="EKM48682.1"/>
    </source>
</evidence>
<dbReference type="OrthoDB" id="2980978at2759"/>
<sequence>MSVPIPEENDLDTGDNELYEDEIEQEYTTESTPDIPCTRQTRSSREFLKSRDPSLIAESCREILDFMTSKGFNLPTFLYYMSWTDQAVLEDPVCRYQRTALMWSEELPIILANWHKPPRAHGRGIHTRAAGKVMDQWAEDVVKRCINRELRATKNLFLSPQSDLSEESLLSVDLGELVAQVKQCAPLTWSIFHSASWTPRQEKKNTTKTTELPTVMSIAMAQFGRSHHRCRVQKYLTMYFRSNSLSAKGYDTGNALDLTMSHSWLFSGVEKIAERSIKSLRDDVKKFKFRGTHDNINMRFVSYEQRLDNKTHFDSGAAATIYMVKDPSAVPPNTKAYRRQLQTGSKMPIRDIDIYKLEKEAAPRLRQRAIYDILRILIESRPFQLNTYEHHESDVFKPPPPVMQLPTGPEHATCQYMLGTEHREEASYDGNEDCMRLWMQQLGLDSPEEQRRIGEHETIIWIGDQLTVSRLRGIKRFHSQDLNSAERLECLALSFGWFHFEVNAGHSFHNQYYCTSTGVGLKRDFDLLDRRGLGSPSTQGNFHASFEEGLTHVAEARFRDLWCTVSDLLRLAEKIYEDFASTKALLKLRKMSHEKQDDILIHAVQFNRDVLIFLNLNDAIKTGDVGRMRDVLPRMLFRFIGGGNHNYTAEVLELIQGLEREWPSDMVEWMMKYCWLANSTGKEGLFKAFDLAQEHNIKDIKGLFLAFGPHATWEYIKKISAAIPTLRKIKDHVEATVNHYRRGKSHSSPEREEDVAKLQEMYAKQRTHAYTANRHLTNSSDVAEDYIGKGCEPSKLQATIKSWASKRVTSVATTEDWEYPLHSDDEDNTM</sequence>
<organism evidence="2 3">
    <name type="scientific">Phanerochaete carnosa (strain HHB-10118-sp)</name>
    <name type="common">White-rot fungus</name>
    <name type="synonym">Peniophora carnosa</name>
    <dbReference type="NCBI Taxonomy" id="650164"/>
    <lineage>
        <taxon>Eukaryota</taxon>
        <taxon>Fungi</taxon>
        <taxon>Dikarya</taxon>
        <taxon>Basidiomycota</taxon>
        <taxon>Agaricomycotina</taxon>
        <taxon>Agaricomycetes</taxon>
        <taxon>Polyporales</taxon>
        <taxon>Phanerochaetaceae</taxon>
        <taxon>Phanerochaete</taxon>
    </lineage>
</organism>
<accession>K5WET4</accession>
<dbReference type="KEGG" id="pco:PHACADRAFT_189093"/>
<evidence type="ECO:0000313" key="3">
    <source>
        <dbReference type="Proteomes" id="UP000008370"/>
    </source>
</evidence>
<dbReference type="HOGENOM" id="CLU_007061_0_2_1"/>
<dbReference type="EMBL" id="JH930822">
    <property type="protein sequence ID" value="EKM48682.1"/>
    <property type="molecule type" value="Genomic_DNA"/>
</dbReference>
<dbReference type="STRING" id="650164.K5WET4"/>
<dbReference type="Proteomes" id="UP000008370">
    <property type="component" value="Unassembled WGS sequence"/>
</dbReference>
<evidence type="ECO:0000259" key="1">
    <source>
        <dbReference type="Pfam" id="PF20231"/>
    </source>
</evidence>
<gene>
    <name evidence="2" type="ORF">PHACADRAFT_189093</name>
</gene>
<feature type="domain" description="DUF6589" evidence="1">
    <location>
        <begin position="346"/>
        <end position="746"/>
    </location>
</feature>
<dbReference type="InParanoid" id="K5WET4"/>
<dbReference type="AlphaFoldDB" id="K5WET4"/>
<dbReference type="Pfam" id="PF20231">
    <property type="entry name" value="DUF6589"/>
    <property type="match status" value="1"/>
</dbReference>
<name>K5WET4_PHACS</name>
<dbReference type="RefSeq" id="XP_007402766.1">
    <property type="nucleotide sequence ID" value="XM_007402704.1"/>
</dbReference>
<keyword evidence="3" id="KW-1185">Reference proteome</keyword>
<proteinExistence type="predicted"/>
<dbReference type="GeneID" id="18910533"/>
<protein>
    <recommendedName>
        <fullName evidence="1">DUF6589 domain-containing protein</fullName>
    </recommendedName>
</protein>
<dbReference type="InterPro" id="IPR046496">
    <property type="entry name" value="DUF6589"/>
</dbReference>